<dbReference type="PANTHER" id="PTHR47763:SF4">
    <property type="entry name" value="ALPHA-PROTEIN KINASE VWKA"/>
    <property type="match status" value="1"/>
</dbReference>
<dbReference type="OrthoDB" id="2377576at2759"/>
<dbReference type="VEuPathDB" id="AmoebaDB:NAEGRDRAFT_54961"/>
<dbReference type="OMA" id="HIQRICA"/>
<dbReference type="InterPro" id="IPR036465">
    <property type="entry name" value="vWFA_dom_sf"/>
</dbReference>
<feature type="non-terminal residue" evidence="1">
    <location>
        <position position="207"/>
    </location>
</feature>
<organism evidence="2">
    <name type="scientific">Naegleria gruberi</name>
    <name type="common">Amoeba</name>
    <dbReference type="NCBI Taxonomy" id="5762"/>
    <lineage>
        <taxon>Eukaryota</taxon>
        <taxon>Discoba</taxon>
        <taxon>Heterolobosea</taxon>
        <taxon>Tetramitia</taxon>
        <taxon>Eutetramitia</taxon>
        <taxon>Vahlkampfiidae</taxon>
        <taxon>Naegleria</taxon>
    </lineage>
</organism>
<dbReference type="AlphaFoldDB" id="D2W6F5"/>
<name>D2W6F5_NAEGR</name>
<protein>
    <submittedName>
        <fullName evidence="1">Predicted protein</fullName>
    </submittedName>
</protein>
<dbReference type="InterPro" id="IPR052969">
    <property type="entry name" value="Thr-specific_kinase-like"/>
</dbReference>
<dbReference type="PANTHER" id="PTHR47763">
    <property type="entry name" value="ALPHA-PROTEIN KINASE VWKA"/>
    <property type="match status" value="1"/>
</dbReference>
<sequence>MISVKQMREIQARNPQYIDLCFLLDITSSMKTWMDSAKSVISKVLKEVASKNQEVKTIRYAFVGYADIDDKVPFVIHPFTDQVEVIEKAIADCPLMYGYDIAEDVAGGLQKVVDLDWNSFTRVLIHIADAPGHGSFMHSLANSDDNFLNAPEKPVIDLMEKLVTKKIDYFFMEIHNCTTKMTNYFKTKMDSFNAPNMEPKVSITLLK</sequence>
<dbReference type="EMBL" id="GG739334">
    <property type="protein sequence ID" value="EFC35347.1"/>
    <property type="molecule type" value="Genomic_DNA"/>
</dbReference>
<dbReference type="Gene3D" id="3.40.50.410">
    <property type="entry name" value="von Willebrand factor, type A domain"/>
    <property type="match status" value="1"/>
</dbReference>
<dbReference type="RefSeq" id="XP_002668091.1">
    <property type="nucleotide sequence ID" value="XM_002668045.1"/>
</dbReference>
<accession>D2W6F5</accession>
<evidence type="ECO:0000313" key="2">
    <source>
        <dbReference type="Proteomes" id="UP000006671"/>
    </source>
</evidence>
<dbReference type="GeneID" id="8858670"/>
<reference evidence="1 2" key="1">
    <citation type="journal article" date="2010" name="Cell">
        <title>The genome of Naegleria gruberi illuminates early eukaryotic versatility.</title>
        <authorList>
            <person name="Fritz-Laylin L.K."/>
            <person name="Prochnik S.E."/>
            <person name="Ginger M.L."/>
            <person name="Dacks J.B."/>
            <person name="Carpenter M.L."/>
            <person name="Field M.C."/>
            <person name="Kuo A."/>
            <person name="Paredez A."/>
            <person name="Chapman J."/>
            <person name="Pham J."/>
            <person name="Shu S."/>
            <person name="Neupane R."/>
            <person name="Cipriano M."/>
            <person name="Mancuso J."/>
            <person name="Tu H."/>
            <person name="Salamov A."/>
            <person name="Lindquist E."/>
            <person name="Shapiro H."/>
            <person name="Lucas S."/>
            <person name="Grigoriev I.V."/>
            <person name="Cande W.Z."/>
            <person name="Fulton C."/>
            <person name="Rokhsar D.S."/>
            <person name="Dawson S.C."/>
        </authorList>
    </citation>
    <scope>NUCLEOTIDE SEQUENCE [LARGE SCALE GENOMIC DNA]</scope>
    <source>
        <strain evidence="1 2">NEG-M</strain>
    </source>
</reference>
<gene>
    <name evidence="1" type="ORF">NAEGRDRAFT_54961</name>
</gene>
<proteinExistence type="predicted"/>
<dbReference type="SUPFAM" id="SSF53300">
    <property type="entry name" value="vWA-like"/>
    <property type="match status" value="1"/>
</dbReference>
<evidence type="ECO:0000313" key="1">
    <source>
        <dbReference type="EMBL" id="EFC35347.1"/>
    </source>
</evidence>
<keyword evidence="2" id="KW-1185">Reference proteome</keyword>
<dbReference type="KEGG" id="ngr:NAEGRDRAFT_54961"/>
<dbReference type="Proteomes" id="UP000006671">
    <property type="component" value="Unassembled WGS sequence"/>
</dbReference>
<dbReference type="InParanoid" id="D2W6F5"/>